<reference evidence="1 2" key="1">
    <citation type="submission" date="2010-07" db="EMBL/GenBank/DDBJ databases">
        <title>The draft genome of Paenibacillus curdlanolyticus YK9.</title>
        <authorList>
            <consortium name="US DOE Joint Genome Institute (JGI-PGF)"/>
            <person name="Lucas S."/>
            <person name="Copeland A."/>
            <person name="Lapidus A."/>
            <person name="Cheng J.-F."/>
            <person name="Bruce D."/>
            <person name="Goodwin L."/>
            <person name="Pitluck S."/>
            <person name="Land M.L."/>
            <person name="Hauser L."/>
            <person name="Chang Y.-J."/>
            <person name="Jeffries C."/>
            <person name="Anderson I.J."/>
            <person name="Johnson E."/>
            <person name="Loganathan U."/>
            <person name="Mulhopadhyay B."/>
            <person name="Kyrpides N."/>
            <person name="Woyke T.J."/>
        </authorList>
    </citation>
    <scope>NUCLEOTIDE SEQUENCE [LARGE SCALE GENOMIC DNA]</scope>
    <source>
        <strain evidence="1 2">YK9</strain>
    </source>
</reference>
<accession>E0IC64</accession>
<evidence type="ECO:0000313" key="1">
    <source>
        <dbReference type="EMBL" id="EFM09750.1"/>
    </source>
</evidence>
<name>E0IC64_9BACL</name>
<dbReference type="Pfam" id="PF10673">
    <property type="entry name" value="DUF2487"/>
    <property type="match status" value="1"/>
</dbReference>
<evidence type="ECO:0008006" key="3">
    <source>
        <dbReference type="Google" id="ProtNLM"/>
    </source>
</evidence>
<dbReference type="RefSeq" id="WP_006039241.1">
    <property type="nucleotide sequence ID" value="NZ_AEDD01000009.1"/>
</dbReference>
<protein>
    <recommendedName>
        <fullName evidence="3">DUF2487 domain-containing protein</fullName>
    </recommendedName>
</protein>
<dbReference type="Proteomes" id="UP000005387">
    <property type="component" value="Unassembled WGS sequence"/>
</dbReference>
<dbReference type="OrthoDB" id="2678750at2"/>
<keyword evidence="2" id="KW-1185">Reference proteome</keyword>
<evidence type="ECO:0000313" key="2">
    <source>
        <dbReference type="Proteomes" id="UP000005387"/>
    </source>
</evidence>
<dbReference type="InterPro" id="IPR019615">
    <property type="entry name" value="DUF2487"/>
</dbReference>
<gene>
    <name evidence="1" type="ORF">PaecuDRAFT_3253</name>
</gene>
<sequence length="139" mass="15333">MKFSEITSEQWEELKSYLDTCLLPVTGLNGTESPAETTQALEDLRDVMDAIEIPFKGRVVTYPACHYIGETEGHDTVERLCMALKRSGFRYVIVVSAKLRKLAPPSADLTFVPNHEGVNVDANAIGQAIRSLWAPPVNA</sequence>
<dbReference type="AlphaFoldDB" id="E0IC64"/>
<proteinExistence type="predicted"/>
<dbReference type="STRING" id="717606.PaecuDRAFT_3253"/>
<organism evidence="1 2">
    <name type="scientific">Paenibacillus curdlanolyticus YK9</name>
    <dbReference type="NCBI Taxonomy" id="717606"/>
    <lineage>
        <taxon>Bacteria</taxon>
        <taxon>Bacillati</taxon>
        <taxon>Bacillota</taxon>
        <taxon>Bacilli</taxon>
        <taxon>Bacillales</taxon>
        <taxon>Paenibacillaceae</taxon>
        <taxon>Paenibacillus</taxon>
    </lineage>
</organism>
<dbReference type="EMBL" id="AEDD01000009">
    <property type="protein sequence ID" value="EFM09750.1"/>
    <property type="molecule type" value="Genomic_DNA"/>
</dbReference>
<dbReference type="eggNOG" id="ENOG5032SRK">
    <property type="taxonomic scope" value="Bacteria"/>
</dbReference>